<comment type="caution">
    <text evidence="1">The sequence shown here is derived from an EMBL/GenBank/DDBJ whole genome shotgun (WGS) entry which is preliminary data.</text>
</comment>
<name>A0A7C5SW54_9AQUI</name>
<organism evidence="1">
    <name type="scientific">Thermocrinis ruber</name>
    <dbReference type="NCBI Taxonomy" id="75906"/>
    <lineage>
        <taxon>Bacteria</taxon>
        <taxon>Pseudomonadati</taxon>
        <taxon>Aquificota</taxon>
        <taxon>Aquificia</taxon>
        <taxon>Aquificales</taxon>
        <taxon>Aquificaceae</taxon>
        <taxon>Thermocrinis</taxon>
    </lineage>
</organism>
<sequence>MGIFSEDLINLGNLIDAEIEVKVPKELLNETFKGLNFEVIDGLLRVGFKKKGFIFSREVQVPLKEDAQSVKNEQPDIRAIGLTVMTEKGLEELLQKGPFQREGEHVFLNLWEAITKTEEYARVPKQFKNRLLINRYKLKQGYIQLWVRVSKGL</sequence>
<proteinExistence type="predicted"/>
<dbReference type="AlphaFoldDB" id="A0A7C5SW54"/>
<reference evidence="1" key="1">
    <citation type="journal article" date="2020" name="mSystems">
        <title>Genome- and Community-Level Interaction Insights into Carbon Utilization and Element Cycling Functions of Hydrothermarchaeota in Hydrothermal Sediment.</title>
        <authorList>
            <person name="Zhou Z."/>
            <person name="Liu Y."/>
            <person name="Xu W."/>
            <person name="Pan J."/>
            <person name="Luo Z.H."/>
            <person name="Li M."/>
        </authorList>
    </citation>
    <scope>NUCLEOTIDE SEQUENCE [LARGE SCALE GENOMIC DNA]</scope>
    <source>
        <strain evidence="1">SpSt-114</strain>
    </source>
</reference>
<gene>
    <name evidence="1" type="ORF">ENN04_02380</name>
</gene>
<accession>A0A7C5SW54</accession>
<protein>
    <submittedName>
        <fullName evidence="1">Uncharacterized protein</fullName>
    </submittedName>
</protein>
<dbReference type="EMBL" id="DSAC01000026">
    <property type="protein sequence ID" value="HHO73467.1"/>
    <property type="molecule type" value="Genomic_DNA"/>
</dbReference>
<evidence type="ECO:0000313" key="1">
    <source>
        <dbReference type="EMBL" id="HHO73467.1"/>
    </source>
</evidence>